<gene>
    <name evidence="1" type="ORF">EG028_00365</name>
</gene>
<comment type="caution">
    <text evidence="1">The sequence shown here is derived from an EMBL/GenBank/DDBJ whole genome shotgun (WGS) entry which is preliminary data.</text>
</comment>
<dbReference type="OrthoDB" id="4846903at2"/>
<evidence type="ECO:0000313" key="2">
    <source>
        <dbReference type="Proteomes" id="UP000279089"/>
    </source>
</evidence>
<sequence length="720" mass="79415">MITDNEKQVTFIQFDEPPLQAGEYTITLKQKVNLQAEPYTVTRKFAVSGERFVLADEDINSVFPPNLANGEFSGAMAHVVFNRRTLPWERTAVAGQADTPWLAVLLLNKDTELPVQRKTARDLVPKGTAITVQGSTLTGTGEMPAGYISYPGFQTLEYGETPDTPCNVIDIPVALFNQIAPAKEDLPFLAHLRKTDTIAKAGVDASLEDSDYAVTLCNRIPLGGADSYAYLVSLENFGAYLPGTDGTNNIPAGTQYVRLLCYRAWNFFLNNMDQNFRDLLENLNKDQNGLTTLQFPFPGLTPTVEEVQAALAGQAAGTLSSAQADVLVKNAMMMGYIPADHHLRHGGHTVSFYRGPLAPFAVRETVKVPVSTPDALNRYNPQTGMFDVSYSAAWQLGQLLALQNKNYATALYNWKRQETAAEVVAEEEIILREKYKNIKAFSKIFNARKAALSTKAEDDELLKAVTEWLGKLSTLNGVPFNYLLPDTSMLPPESLRFFELNNSWIDAMMDGAFSVGRSTERERMRDQKHITSIFPKARAASCRQRARRPHLLNAGSDAKVVTGFLMRSMLVGGWPGLEINAYKDLDAKEEIPLIRMERLSSEVMIALFDGRLKCLAVHEPPETLHQGVNGTAATGFNTLLRVIKGDNPGQQIGTSTAPIPMRTDNQTIQVKTAAKNILDTLNAPPISEGITTFTSAEFALEMIRSAVKVEFIYDPIKSTT</sequence>
<dbReference type="EMBL" id="RMBX01000001">
    <property type="protein sequence ID" value="RPD42787.1"/>
    <property type="molecule type" value="Genomic_DNA"/>
</dbReference>
<reference evidence="2" key="1">
    <citation type="submission" date="2018-11" db="EMBL/GenBank/DDBJ databases">
        <title>Chitinophaga lutea sp.nov., isolate from arsenic contaminated soil.</title>
        <authorList>
            <person name="Zong Y."/>
        </authorList>
    </citation>
    <scope>NUCLEOTIDE SEQUENCE [LARGE SCALE GENOMIC DNA]</scope>
    <source>
        <strain evidence="2">YLT18</strain>
    </source>
</reference>
<accession>A0A3N4MLC8</accession>
<dbReference type="Proteomes" id="UP000279089">
    <property type="component" value="Unassembled WGS sequence"/>
</dbReference>
<dbReference type="AlphaFoldDB" id="A0A3N4MLC8"/>
<organism evidence="1 2">
    <name type="scientific">Chitinophaga barathri</name>
    <dbReference type="NCBI Taxonomy" id="1647451"/>
    <lineage>
        <taxon>Bacteria</taxon>
        <taxon>Pseudomonadati</taxon>
        <taxon>Bacteroidota</taxon>
        <taxon>Chitinophagia</taxon>
        <taxon>Chitinophagales</taxon>
        <taxon>Chitinophagaceae</taxon>
        <taxon>Chitinophaga</taxon>
    </lineage>
</organism>
<name>A0A3N4MLC8_9BACT</name>
<keyword evidence="2" id="KW-1185">Reference proteome</keyword>
<evidence type="ECO:0000313" key="1">
    <source>
        <dbReference type="EMBL" id="RPD42787.1"/>
    </source>
</evidence>
<proteinExistence type="predicted"/>
<protein>
    <submittedName>
        <fullName evidence="1">Uncharacterized protein</fullName>
    </submittedName>
</protein>
<dbReference type="RefSeq" id="WP_120514068.1">
    <property type="nucleotide sequence ID" value="NZ_QXZY01000001.1"/>
</dbReference>